<evidence type="ECO:0000256" key="5">
    <source>
        <dbReference type="ARBA" id="ARBA00023004"/>
    </source>
</evidence>
<keyword evidence="4" id="KW-0560">Oxidoreductase</keyword>
<dbReference type="PANTHER" id="PTHR30521:SF0">
    <property type="entry name" value="DYP-TYPE PEROXIDASE FAMILY PROTEIN"/>
    <property type="match status" value="1"/>
</dbReference>
<dbReference type="Pfam" id="PF04261">
    <property type="entry name" value="Dyp_perox_N"/>
    <property type="match status" value="1"/>
</dbReference>
<evidence type="ECO:0000256" key="7">
    <source>
        <dbReference type="SAM" id="MobiDB-lite"/>
    </source>
</evidence>
<evidence type="ECO:0000256" key="1">
    <source>
        <dbReference type="ARBA" id="ARBA00001970"/>
    </source>
</evidence>
<dbReference type="NCBIfam" id="TIGR01413">
    <property type="entry name" value="Dyp_perox_fam"/>
    <property type="match status" value="1"/>
</dbReference>
<dbReference type="HOGENOM" id="CLU_044178_0_0_5"/>
<evidence type="ECO:0000313" key="11">
    <source>
        <dbReference type="Proteomes" id="UP000015480"/>
    </source>
</evidence>
<dbReference type="EMBL" id="CP006650">
    <property type="protein sequence ID" value="AGT09802.1"/>
    <property type="molecule type" value="Genomic_DNA"/>
</dbReference>
<name>S5XWW1_PARAH</name>
<keyword evidence="11" id="KW-1185">Reference proteome</keyword>
<organism evidence="10 11">
    <name type="scientific">Paracoccus aminophilus JCM 7686</name>
    <dbReference type="NCBI Taxonomy" id="1367847"/>
    <lineage>
        <taxon>Bacteria</taxon>
        <taxon>Pseudomonadati</taxon>
        <taxon>Pseudomonadota</taxon>
        <taxon>Alphaproteobacteria</taxon>
        <taxon>Rhodobacterales</taxon>
        <taxon>Paracoccaceae</taxon>
        <taxon>Paracoccus</taxon>
    </lineage>
</organism>
<dbReference type="GO" id="GO:0020037">
    <property type="term" value="F:heme binding"/>
    <property type="evidence" value="ECO:0007669"/>
    <property type="project" value="InterPro"/>
</dbReference>
<dbReference type="PANTHER" id="PTHR30521">
    <property type="entry name" value="DEFERROCHELATASE/PEROXIDASE"/>
    <property type="match status" value="1"/>
</dbReference>
<comment type="cofactor">
    <cofactor evidence="1">
        <name>heme b</name>
        <dbReference type="ChEBI" id="CHEBI:60344"/>
    </cofactor>
</comment>
<feature type="region of interest" description="Disordered" evidence="7">
    <location>
        <begin position="307"/>
        <end position="349"/>
    </location>
</feature>
<dbReference type="Pfam" id="PF20628">
    <property type="entry name" value="Dyp_perox_C"/>
    <property type="match status" value="1"/>
</dbReference>
<accession>S5XWW1</accession>
<evidence type="ECO:0000313" key="10">
    <source>
        <dbReference type="EMBL" id="AGT09802.1"/>
    </source>
</evidence>
<dbReference type="GO" id="GO:0004601">
    <property type="term" value="F:peroxidase activity"/>
    <property type="evidence" value="ECO:0007669"/>
    <property type="project" value="UniProtKB-KW"/>
</dbReference>
<evidence type="ECO:0000259" key="8">
    <source>
        <dbReference type="Pfam" id="PF04261"/>
    </source>
</evidence>
<dbReference type="InterPro" id="IPR006314">
    <property type="entry name" value="Dyp_peroxidase"/>
</dbReference>
<evidence type="ECO:0000256" key="4">
    <source>
        <dbReference type="ARBA" id="ARBA00023002"/>
    </source>
</evidence>
<evidence type="ECO:0000259" key="9">
    <source>
        <dbReference type="Pfam" id="PF20628"/>
    </source>
</evidence>
<protein>
    <submittedName>
        <fullName evidence="10">Iron-dependent peroxidase</fullName>
    </submittedName>
</protein>
<dbReference type="eggNOG" id="COG2837">
    <property type="taxonomic scope" value="Bacteria"/>
</dbReference>
<feature type="domain" description="Dyp-type peroxidase N-terminal" evidence="8">
    <location>
        <begin position="7"/>
        <end position="136"/>
    </location>
</feature>
<dbReference type="Proteomes" id="UP000015480">
    <property type="component" value="Chromosome"/>
</dbReference>
<reference evidence="10 11" key="1">
    <citation type="journal article" date="2014" name="BMC Genomics">
        <title>Architecture and functions of a multipartite genome of the methylotrophic bacterium Paracoccus aminophilus JCM 7686, containing primary and secondary chromids.</title>
        <authorList>
            <person name="Dziewit L."/>
            <person name="Czarnecki J."/>
            <person name="Wibberg D."/>
            <person name="Radlinska M."/>
            <person name="Mrozek P."/>
            <person name="Szymczak M."/>
            <person name="Schluter A."/>
            <person name="Puhler A."/>
            <person name="Bartosik D."/>
        </authorList>
    </citation>
    <scope>NUCLEOTIDE SEQUENCE [LARGE SCALE GENOMIC DNA]</scope>
    <source>
        <strain evidence="10">JCM 7686</strain>
    </source>
</reference>
<evidence type="ECO:0000256" key="2">
    <source>
        <dbReference type="ARBA" id="ARBA00022559"/>
    </source>
</evidence>
<keyword evidence="5" id="KW-0408">Iron</keyword>
<sequence length="349" mass="37768">MTAEPQPIEGNLTRASIFLVLTVHDGDASLTTLRALLADVPALVRAVGFRSFAADLSCVVGLGSDLWDRLFPGLPRPKGLHPFKEINGVHQAPSTPGDVLFHIRAESPGYCFELASLLMGRLSEVSDIADETHGFKYFDNRDLLGFVDGTENPNGRDRTAAAIIADQEPDFTGGSYVIVQKYLHDVAKWNAIPTERQEGIIGRFKLSDVEMPDAQKPSFAHNVLTTITENGVEVDILRDNMPFGSVKNGDNGTYFIGYACDVTRTERMLDRMFIGEPPGNYDRLLDVSTPVTGSLFFVPSADFLADLPQPAGAAETAEPQATEPPTTEPPAPEGQADGSLGLGSLKRDH</sequence>
<dbReference type="PROSITE" id="PS51404">
    <property type="entry name" value="DYP_PEROXIDASE"/>
    <property type="match status" value="1"/>
</dbReference>
<dbReference type="InterPro" id="IPR048328">
    <property type="entry name" value="Dyp_perox_C"/>
</dbReference>
<dbReference type="PATRIC" id="fig|1367847.3.peg.2749"/>
<dbReference type="AlphaFoldDB" id="S5XWW1"/>
<gene>
    <name evidence="10" type="ORF">JCM7686_2746</name>
</gene>
<comment type="similarity">
    <text evidence="6">Belongs to the DyP-type peroxidase family.</text>
</comment>
<proteinExistence type="inferred from homology"/>
<dbReference type="GO" id="GO:0005829">
    <property type="term" value="C:cytosol"/>
    <property type="evidence" value="ECO:0007669"/>
    <property type="project" value="TreeGrafter"/>
</dbReference>
<dbReference type="OrthoDB" id="9781066at2"/>
<dbReference type="STRING" id="1367847.JCM7686_2746"/>
<dbReference type="InterPro" id="IPR011008">
    <property type="entry name" value="Dimeric_a/b-barrel"/>
</dbReference>
<feature type="compositionally biased region" description="Low complexity" evidence="7">
    <location>
        <begin position="308"/>
        <end position="325"/>
    </location>
</feature>
<keyword evidence="3" id="KW-0479">Metal-binding</keyword>
<dbReference type="GO" id="GO:0046872">
    <property type="term" value="F:metal ion binding"/>
    <property type="evidence" value="ECO:0007669"/>
    <property type="project" value="UniProtKB-KW"/>
</dbReference>
<evidence type="ECO:0000256" key="6">
    <source>
        <dbReference type="ARBA" id="ARBA00025737"/>
    </source>
</evidence>
<dbReference type="SUPFAM" id="SSF54909">
    <property type="entry name" value="Dimeric alpha+beta barrel"/>
    <property type="match status" value="1"/>
</dbReference>
<dbReference type="InterPro" id="IPR048327">
    <property type="entry name" value="Dyp_perox_N"/>
</dbReference>
<keyword evidence="2 10" id="KW-0575">Peroxidase</keyword>
<dbReference type="KEGG" id="pami:JCM7686_2746"/>
<evidence type="ECO:0000256" key="3">
    <source>
        <dbReference type="ARBA" id="ARBA00022723"/>
    </source>
</evidence>
<dbReference type="RefSeq" id="WP_020951440.1">
    <property type="nucleotide sequence ID" value="NC_022041.1"/>
</dbReference>
<feature type="domain" description="Dyp-type peroxidase C-terminal" evidence="9">
    <location>
        <begin position="139"/>
        <end position="302"/>
    </location>
</feature>